<reference evidence="2 3" key="1">
    <citation type="journal article" date="2020" name="Biotechnol. Biofuels">
        <title>New insights from the biogas microbiome by comprehensive genome-resolved metagenomics of nearly 1600 species originating from multiple anaerobic digesters.</title>
        <authorList>
            <person name="Campanaro S."/>
            <person name="Treu L."/>
            <person name="Rodriguez-R L.M."/>
            <person name="Kovalovszki A."/>
            <person name="Ziels R.M."/>
            <person name="Maus I."/>
            <person name="Zhu X."/>
            <person name="Kougias P.G."/>
            <person name="Basile A."/>
            <person name="Luo G."/>
            <person name="Schluter A."/>
            <person name="Konstantinidis K.T."/>
            <person name="Angelidaki I."/>
        </authorList>
    </citation>
    <scope>NUCLEOTIDE SEQUENCE [LARGE SCALE GENOMIC DNA]</scope>
    <source>
        <strain evidence="2">AS23ysBPME_34</strain>
    </source>
</reference>
<accession>A0A7X8C4R0</accession>
<feature type="transmembrane region" description="Helical" evidence="1">
    <location>
        <begin position="7"/>
        <end position="25"/>
    </location>
</feature>
<comment type="caution">
    <text evidence="2">The sequence shown here is derived from an EMBL/GenBank/DDBJ whole genome shotgun (WGS) entry which is preliminary data.</text>
</comment>
<evidence type="ECO:0000313" key="2">
    <source>
        <dbReference type="EMBL" id="NLJ18962.1"/>
    </source>
</evidence>
<dbReference type="AlphaFoldDB" id="A0A7X8C4R0"/>
<gene>
    <name evidence="2" type="ORF">GX355_08880</name>
</gene>
<protein>
    <submittedName>
        <fullName evidence="2">Uncharacterized protein</fullName>
    </submittedName>
</protein>
<keyword evidence="1" id="KW-0812">Transmembrane</keyword>
<dbReference type="RefSeq" id="WP_276649263.1">
    <property type="nucleotide sequence ID" value="NZ_JAAYSM010000305.1"/>
</dbReference>
<dbReference type="EMBL" id="JAAYSM010000305">
    <property type="protein sequence ID" value="NLJ18962.1"/>
    <property type="molecule type" value="Genomic_DNA"/>
</dbReference>
<proteinExistence type="predicted"/>
<sequence>MDEWSKIILYILSGSGLVTALVTLFKQRTILKWSNRYQTRIESLKGDIHKNNEIMKSSLSIYSQGYNQAQEKRLAAIEEMWDNVLKIRETSSRIVTFYTIFLPKEYNSKENMYLTSLEEQLPSEEELVNFIASMDELEKKRPYLGEKLWTFFTIYRAFSGRLVLIFRRSVDERNIKQWHQDSGLMQLLEAALTKKEYEEYKRNELGQYSLAEAINIIEQKILKEFNNTLTGTYASEESFQQARKIQNLLSELGQK</sequence>
<evidence type="ECO:0000256" key="1">
    <source>
        <dbReference type="SAM" id="Phobius"/>
    </source>
</evidence>
<dbReference type="Proteomes" id="UP000541058">
    <property type="component" value="Unassembled WGS sequence"/>
</dbReference>
<keyword evidence="1" id="KW-1133">Transmembrane helix</keyword>
<name>A0A7X8C4R0_9LACT</name>
<keyword evidence="1" id="KW-0472">Membrane</keyword>
<evidence type="ECO:0000313" key="3">
    <source>
        <dbReference type="Proteomes" id="UP000541058"/>
    </source>
</evidence>
<organism evidence="2 3">
    <name type="scientific">Globicatella sulfidifaciens</name>
    <dbReference type="NCBI Taxonomy" id="136093"/>
    <lineage>
        <taxon>Bacteria</taxon>
        <taxon>Bacillati</taxon>
        <taxon>Bacillota</taxon>
        <taxon>Bacilli</taxon>
        <taxon>Lactobacillales</taxon>
        <taxon>Aerococcaceae</taxon>
        <taxon>Globicatella</taxon>
    </lineage>
</organism>